<evidence type="ECO:0000259" key="6">
    <source>
        <dbReference type="Pfam" id="PF13458"/>
    </source>
</evidence>
<evidence type="ECO:0000256" key="5">
    <source>
        <dbReference type="SAM" id="SignalP"/>
    </source>
</evidence>
<dbReference type="RefSeq" id="WP_165279755.1">
    <property type="nucleotide sequence ID" value="NZ_JAUZQE010000021.1"/>
</dbReference>
<dbReference type="PANTHER" id="PTHR30483">
    <property type="entry name" value="LEUCINE-SPECIFIC-BINDING PROTEIN"/>
    <property type="match status" value="1"/>
</dbReference>
<organism evidence="7 8">
    <name type="scientific">Yanghanlia caeni</name>
    <dbReference type="NCBI Taxonomy" id="3064283"/>
    <lineage>
        <taxon>Bacteria</taxon>
        <taxon>Pseudomonadati</taxon>
        <taxon>Pseudomonadota</taxon>
        <taxon>Betaproteobacteria</taxon>
        <taxon>Burkholderiales</taxon>
        <taxon>Alcaligenaceae</taxon>
        <taxon>Yanghanlia</taxon>
    </lineage>
</organism>
<keyword evidence="4" id="KW-0029">Amino-acid transport</keyword>
<dbReference type="Proteomes" id="UP001232156">
    <property type="component" value="Unassembled WGS sequence"/>
</dbReference>
<gene>
    <name evidence="7" type="ORF">Q8947_09990</name>
</gene>
<evidence type="ECO:0000313" key="7">
    <source>
        <dbReference type="EMBL" id="MDR4126311.1"/>
    </source>
</evidence>
<evidence type="ECO:0000256" key="2">
    <source>
        <dbReference type="ARBA" id="ARBA00022448"/>
    </source>
</evidence>
<feature type="signal peptide" evidence="5">
    <location>
        <begin position="1"/>
        <end position="20"/>
    </location>
</feature>
<evidence type="ECO:0000256" key="4">
    <source>
        <dbReference type="ARBA" id="ARBA00022970"/>
    </source>
</evidence>
<proteinExistence type="inferred from homology"/>
<reference evidence="7 8" key="1">
    <citation type="submission" date="2023-08" db="EMBL/GenBank/DDBJ databases">
        <title>Alcaligenaceae gen. nov., a novel taxon isolated from the sludge of Yixing Pesticide Factory.</title>
        <authorList>
            <person name="Ruan L."/>
        </authorList>
    </citation>
    <scope>NUCLEOTIDE SEQUENCE [LARGE SCALE GENOMIC DNA]</scope>
    <source>
        <strain evidence="7 8">LG-2</strain>
    </source>
</reference>
<accession>A0ABU1D783</accession>
<dbReference type="PANTHER" id="PTHR30483:SF6">
    <property type="entry name" value="PERIPLASMIC BINDING PROTEIN OF ABC TRANSPORTER FOR NATURAL AMINO ACIDS"/>
    <property type="match status" value="1"/>
</dbReference>
<dbReference type="SUPFAM" id="SSF53822">
    <property type="entry name" value="Periplasmic binding protein-like I"/>
    <property type="match status" value="1"/>
</dbReference>
<dbReference type="Gene3D" id="3.40.50.2300">
    <property type="match status" value="2"/>
</dbReference>
<keyword evidence="3 5" id="KW-0732">Signal</keyword>
<protein>
    <submittedName>
        <fullName evidence="7">ABC transporter substrate-binding protein</fullName>
    </submittedName>
</protein>
<keyword evidence="2" id="KW-0813">Transport</keyword>
<comment type="similarity">
    <text evidence="1">Belongs to the leucine-binding protein family.</text>
</comment>
<dbReference type="PRINTS" id="PR00337">
    <property type="entry name" value="LEUILEVALBP"/>
</dbReference>
<evidence type="ECO:0000256" key="1">
    <source>
        <dbReference type="ARBA" id="ARBA00010062"/>
    </source>
</evidence>
<dbReference type="InterPro" id="IPR028082">
    <property type="entry name" value="Peripla_BP_I"/>
</dbReference>
<feature type="chain" id="PRO_5047021847" evidence="5">
    <location>
        <begin position="21"/>
        <end position="406"/>
    </location>
</feature>
<dbReference type="EMBL" id="JAUZQE010000021">
    <property type="protein sequence ID" value="MDR4126311.1"/>
    <property type="molecule type" value="Genomic_DNA"/>
</dbReference>
<evidence type="ECO:0000256" key="3">
    <source>
        <dbReference type="ARBA" id="ARBA00022729"/>
    </source>
</evidence>
<keyword evidence="8" id="KW-1185">Reference proteome</keyword>
<evidence type="ECO:0000313" key="8">
    <source>
        <dbReference type="Proteomes" id="UP001232156"/>
    </source>
</evidence>
<comment type="caution">
    <text evidence="7">The sequence shown here is derived from an EMBL/GenBank/DDBJ whole genome shotgun (WGS) entry which is preliminary data.</text>
</comment>
<dbReference type="Pfam" id="PF13458">
    <property type="entry name" value="Peripla_BP_6"/>
    <property type="match status" value="1"/>
</dbReference>
<sequence>MNRKTFLRTAMALAIAGALAGTNVQANQEPIRIGAIYLMSGSAATYGKFAQQGIEQAIEEINAAGGVLGRPLQVLMEDSQGKAATAIQAARKLVYQDKADVLMGLDSSGVAQGLVPVLPELRKPFIITHAATPDVTGKLCNKYTYRVSVNVHQNMNSAAEVAAKTGKKRWTTIGPDYAFGHQSWEFFGKYLKEKHPDAELMSEVAFPRFGAEDFTPFIDSVMASNPDGVLISVWGGDMVNFVRQANNRGFFDQDFEVLFTVGAATEVLTALGEQLPEGVWVGTRYWYGAHDNELNKKFVADYKQRYNAPPSYNAEGAYVAVYAYKAAIEKAGKVDGDAIAAALKGLEITAPTGALKFREGDNQALIGPTWGKTGPMNTEDKIRSLTDVTTFDGQKITPPVDPECKQ</sequence>
<dbReference type="InterPro" id="IPR051010">
    <property type="entry name" value="BCAA_transport"/>
</dbReference>
<name>A0ABU1D783_9BURK</name>
<dbReference type="InterPro" id="IPR028081">
    <property type="entry name" value="Leu-bd"/>
</dbReference>
<dbReference type="InterPro" id="IPR000709">
    <property type="entry name" value="Leu_Ile_Val-bd"/>
</dbReference>
<dbReference type="CDD" id="cd06330">
    <property type="entry name" value="PBP1_As_SBP-like"/>
    <property type="match status" value="1"/>
</dbReference>
<feature type="domain" description="Leucine-binding protein" evidence="6">
    <location>
        <begin position="30"/>
        <end position="364"/>
    </location>
</feature>